<feature type="transmembrane region" description="Helical" evidence="2">
    <location>
        <begin position="322"/>
        <end position="343"/>
    </location>
</feature>
<keyword evidence="4" id="KW-1185">Reference proteome</keyword>
<proteinExistence type="predicted"/>
<sequence>MDTSAVNVNVTVDDFDSILSYPDQSVWETPDPSSPSFNASASPWWMGTFHKTEVVGASVGFNFTGPAVFLYGHKGPAYGSYEVQIDSNTTTSSAYSVTNSSEPSLLFGMNNLTYGTHNLVLKNLGAKEGDGGGNFLLFDYLQTTVQVAPTGATVSNTTYEEDNPALTYSGKWDSNKSPNFSGGGTSFTNQDKATVSLSFHGSTIYVFGDKKNDHGLYNVVLDNKTAEVYSGISGCGGAYGMTCEQMKPTLEYFASNLDDSLHTLRIENMGGANNSFFDLDSIVVTVPSKYAPRQLAGPAPGSSSINGTTTPGAPSSTQNSSAAAMFTLPNSLLFLVLGIIYFLRPGLRR</sequence>
<evidence type="ECO:0000313" key="4">
    <source>
        <dbReference type="Proteomes" id="UP000807353"/>
    </source>
</evidence>
<keyword evidence="2" id="KW-0472">Membrane</keyword>
<protein>
    <submittedName>
        <fullName evidence="3">Uncharacterized protein</fullName>
    </submittedName>
</protein>
<dbReference type="EMBL" id="MU150285">
    <property type="protein sequence ID" value="KAF9461387.1"/>
    <property type="molecule type" value="Genomic_DNA"/>
</dbReference>
<evidence type="ECO:0000313" key="3">
    <source>
        <dbReference type="EMBL" id="KAF9461387.1"/>
    </source>
</evidence>
<dbReference type="OrthoDB" id="2563669at2759"/>
<reference evidence="3" key="1">
    <citation type="submission" date="2020-11" db="EMBL/GenBank/DDBJ databases">
        <authorList>
            <consortium name="DOE Joint Genome Institute"/>
            <person name="Ahrendt S."/>
            <person name="Riley R."/>
            <person name="Andreopoulos W."/>
            <person name="Labutti K."/>
            <person name="Pangilinan J."/>
            <person name="Ruiz-Duenas F.J."/>
            <person name="Barrasa J.M."/>
            <person name="Sanchez-Garcia M."/>
            <person name="Camarero S."/>
            <person name="Miyauchi S."/>
            <person name="Serrano A."/>
            <person name="Linde D."/>
            <person name="Babiker R."/>
            <person name="Drula E."/>
            <person name="Ayuso-Fernandez I."/>
            <person name="Pacheco R."/>
            <person name="Padilla G."/>
            <person name="Ferreira P."/>
            <person name="Barriuso J."/>
            <person name="Kellner H."/>
            <person name="Castanera R."/>
            <person name="Alfaro M."/>
            <person name="Ramirez L."/>
            <person name="Pisabarro A.G."/>
            <person name="Kuo A."/>
            <person name="Tritt A."/>
            <person name="Lipzen A."/>
            <person name="He G."/>
            <person name="Yan M."/>
            <person name="Ng V."/>
            <person name="Cullen D."/>
            <person name="Martin F."/>
            <person name="Rosso M.-N."/>
            <person name="Henrissat B."/>
            <person name="Hibbett D."/>
            <person name="Martinez A.T."/>
            <person name="Grigoriev I.V."/>
        </authorList>
    </citation>
    <scope>NUCLEOTIDE SEQUENCE</scope>
    <source>
        <strain evidence="3">CBS 247.69</strain>
    </source>
</reference>
<dbReference type="AlphaFoldDB" id="A0A9P5Y0V2"/>
<evidence type="ECO:0000256" key="1">
    <source>
        <dbReference type="SAM" id="MobiDB-lite"/>
    </source>
</evidence>
<name>A0A9P5Y0V2_9AGAR</name>
<keyword evidence="2" id="KW-0812">Transmembrane</keyword>
<gene>
    <name evidence="3" type="ORF">BDZ94DRAFT_1221511</name>
</gene>
<organism evidence="3 4">
    <name type="scientific">Collybia nuda</name>
    <dbReference type="NCBI Taxonomy" id="64659"/>
    <lineage>
        <taxon>Eukaryota</taxon>
        <taxon>Fungi</taxon>
        <taxon>Dikarya</taxon>
        <taxon>Basidiomycota</taxon>
        <taxon>Agaricomycotina</taxon>
        <taxon>Agaricomycetes</taxon>
        <taxon>Agaricomycetidae</taxon>
        <taxon>Agaricales</taxon>
        <taxon>Tricholomatineae</taxon>
        <taxon>Clitocybaceae</taxon>
        <taxon>Collybia</taxon>
    </lineage>
</organism>
<dbReference type="Gene3D" id="2.60.120.260">
    <property type="entry name" value="Galactose-binding domain-like"/>
    <property type="match status" value="2"/>
</dbReference>
<evidence type="ECO:0000256" key="2">
    <source>
        <dbReference type="SAM" id="Phobius"/>
    </source>
</evidence>
<keyword evidence="2" id="KW-1133">Transmembrane helix</keyword>
<accession>A0A9P5Y0V2</accession>
<comment type="caution">
    <text evidence="3">The sequence shown here is derived from an EMBL/GenBank/DDBJ whole genome shotgun (WGS) entry which is preliminary data.</text>
</comment>
<feature type="compositionally biased region" description="Polar residues" evidence="1">
    <location>
        <begin position="301"/>
        <end position="320"/>
    </location>
</feature>
<dbReference type="Proteomes" id="UP000807353">
    <property type="component" value="Unassembled WGS sequence"/>
</dbReference>
<feature type="region of interest" description="Disordered" evidence="1">
    <location>
        <begin position="294"/>
        <end position="320"/>
    </location>
</feature>